<reference evidence="4 5" key="1">
    <citation type="submission" date="2016-07" db="EMBL/GenBank/DDBJ databases">
        <title>Acinetobacter sp. ANC 4603.</title>
        <authorList>
            <person name="Radolfova-Krizova L."/>
            <person name="Nemec A."/>
        </authorList>
    </citation>
    <scope>NUCLEOTIDE SEQUENCE [LARGE SCALE GENOMIC DNA]</scope>
    <source>
        <strain evidence="4 5">ANC 4603</strain>
    </source>
</reference>
<feature type="transmembrane region" description="Helical" evidence="1">
    <location>
        <begin position="20"/>
        <end position="41"/>
    </location>
</feature>
<dbReference type="CDD" id="cd01949">
    <property type="entry name" value="GGDEF"/>
    <property type="match status" value="1"/>
</dbReference>
<accession>A0A1C3CZH0</accession>
<keyword evidence="1" id="KW-0812">Transmembrane</keyword>
<dbReference type="PANTHER" id="PTHR46663:SF2">
    <property type="entry name" value="GGDEF DOMAIN-CONTAINING PROTEIN"/>
    <property type="match status" value="1"/>
</dbReference>
<gene>
    <name evidence="4" type="ORF">BBP83_13810</name>
</gene>
<feature type="domain" description="GGDEF" evidence="3">
    <location>
        <begin position="272"/>
        <end position="404"/>
    </location>
</feature>
<organism evidence="4 5">
    <name type="scientific">Acinetobacter celticus</name>
    <dbReference type="NCBI Taxonomy" id="1891224"/>
    <lineage>
        <taxon>Bacteria</taxon>
        <taxon>Pseudomonadati</taxon>
        <taxon>Pseudomonadota</taxon>
        <taxon>Gammaproteobacteria</taxon>
        <taxon>Moraxellales</taxon>
        <taxon>Moraxellaceae</taxon>
        <taxon>Acinetobacter</taxon>
    </lineage>
</organism>
<dbReference type="SUPFAM" id="SSF55073">
    <property type="entry name" value="Nucleotide cyclase"/>
    <property type="match status" value="1"/>
</dbReference>
<dbReference type="InterPro" id="IPR043128">
    <property type="entry name" value="Rev_trsase/Diguanyl_cyclase"/>
</dbReference>
<keyword evidence="1" id="KW-0472">Membrane</keyword>
<dbReference type="Proteomes" id="UP000186553">
    <property type="component" value="Unassembled WGS sequence"/>
</dbReference>
<dbReference type="Gene3D" id="6.10.340.10">
    <property type="match status" value="1"/>
</dbReference>
<dbReference type="RefSeq" id="WP_068885974.1">
    <property type="nucleotide sequence ID" value="NZ_CBCRUU010000013.1"/>
</dbReference>
<evidence type="ECO:0000259" key="2">
    <source>
        <dbReference type="PROSITE" id="PS50885"/>
    </source>
</evidence>
<dbReference type="Pfam" id="PF17152">
    <property type="entry name" value="CHASE8"/>
    <property type="match status" value="1"/>
</dbReference>
<dbReference type="AlphaFoldDB" id="A0A1C3CZH0"/>
<dbReference type="InterPro" id="IPR029787">
    <property type="entry name" value="Nucleotide_cyclase"/>
</dbReference>
<dbReference type="SMART" id="SM00267">
    <property type="entry name" value="GGDEF"/>
    <property type="match status" value="1"/>
</dbReference>
<proteinExistence type="predicted"/>
<keyword evidence="5" id="KW-1185">Reference proteome</keyword>
<dbReference type="InterPro" id="IPR000160">
    <property type="entry name" value="GGDEF_dom"/>
</dbReference>
<dbReference type="PANTHER" id="PTHR46663">
    <property type="entry name" value="DIGUANYLATE CYCLASE DGCT-RELATED"/>
    <property type="match status" value="1"/>
</dbReference>
<name>A0A1C3CZH0_9GAMM</name>
<dbReference type="Pfam" id="PF00990">
    <property type="entry name" value="GGDEF"/>
    <property type="match status" value="1"/>
</dbReference>
<dbReference type="NCBIfam" id="TIGR00254">
    <property type="entry name" value="GGDEF"/>
    <property type="match status" value="1"/>
</dbReference>
<dbReference type="STRING" id="1891224.BBP83_13810"/>
<dbReference type="GO" id="GO:0016020">
    <property type="term" value="C:membrane"/>
    <property type="evidence" value="ECO:0007669"/>
    <property type="project" value="InterPro"/>
</dbReference>
<dbReference type="PROSITE" id="PS50887">
    <property type="entry name" value="GGDEF"/>
    <property type="match status" value="1"/>
</dbReference>
<protein>
    <recommendedName>
        <fullName evidence="6">Diguanylate cyclase</fullName>
    </recommendedName>
</protein>
<evidence type="ECO:0000259" key="3">
    <source>
        <dbReference type="PROSITE" id="PS50887"/>
    </source>
</evidence>
<evidence type="ECO:0000256" key="1">
    <source>
        <dbReference type="SAM" id="Phobius"/>
    </source>
</evidence>
<feature type="transmembrane region" description="Helical" evidence="1">
    <location>
        <begin position="154"/>
        <end position="173"/>
    </location>
</feature>
<evidence type="ECO:0008006" key="6">
    <source>
        <dbReference type="Google" id="ProtNLM"/>
    </source>
</evidence>
<dbReference type="InterPro" id="IPR033417">
    <property type="entry name" value="CHASE8"/>
</dbReference>
<dbReference type="GO" id="GO:0007165">
    <property type="term" value="P:signal transduction"/>
    <property type="evidence" value="ECO:0007669"/>
    <property type="project" value="InterPro"/>
</dbReference>
<dbReference type="InterPro" id="IPR003660">
    <property type="entry name" value="HAMP_dom"/>
</dbReference>
<feature type="domain" description="HAMP" evidence="2">
    <location>
        <begin position="178"/>
        <end position="231"/>
    </location>
</feature>
<dbReference type="OrthoDB" id="9812260at2"/>
<sequence>MKQLYKPITLHQLFTRSQLTIFILTFTICSAIFLVISTYTMNAYAKSSLKILTATLNERVQPAVVFNDQITMNQILTEYVQQYPIRYIEISSLQNQVLAHAKQSNFTYFSSQSFLDYVFYHQPIRMEIRHDQKLYGNLMVYGNSSELVSFFHKILLALLIGFLLLLVAVYWSVNSVYQYLMQSVQSIVESARTISIKKNYNLRVSNSDIQELQVLSTAFNGLLSEIEQSNQNLISENDKLIHQSKHDLLTLLPNRCYFYEVLFKFFESPQPQNAAIIFLNINQFSKVNTQFGRLTGDAVLRASSYCIKQILPSNAFFSRLGADEFALIIPNVTNTVEIESHCQRIQECFTSTFVYEQHQISLNINMGIALVQLAKTPEDLIASVDHALSKAKKLNEKWYISPQSKQTIGSTC</sequence>
<dbReference type="EMBL" id="MBDL01000002">
    <property type="protein sequence ID" value="ODA14161.1"/>
    <property type="molecule type" value="Genomic_DNA"/>
</dbReference>
<dbReference type="InterPro" id="IPR052163">
    <property type="entry name" value="DGC-Regulatory_Protein"/>
</dbReference>
<evidence type="ECO:0000313" key="4">
    <source>
        <dbReference type="EMBL" id="ODA14161.1"/>
    </source>
</evidence>
<dbReference type="Gene3D" id="3.30.70.270">
    <property type="match status" value="1"/>
</dbReference>
<comment type="caution">
    <text evidence="4">The sequence shown here is derived from an EMBL/GenBank/DDBJ whole genome shotgun (WGS) entry which is preliminary data.</text>
</comment>
<dbReference type="PROSITE" id="PS50885">
    <property type="entry name" value="HAMP"/>
    <property type="match status" value="1"/>
</dbReference>
<evidence type="ECO:0000313" key="5">
    <source>
        <dbReference type="Proteomes" id="UP000186553"/>
    </source>
</evidence>
<keyword evidence="1" id="KW-1133">Transmembrane helix</keyword>